<evidence type="ECO:0000313" key="5">
    <source>
        <dbReference type="EMBL" id="KAE9446830.1"/>
    </source>
</evidence>
<evidence type="ECO:0008006" key="7">
    <source>
        <dbReference type="Google" id="ProtNLM"/>
    </source>
</evidence>
<dbReference type="InterPro" id="IPR055414">
    <property type="entry name" value="LRR_R13L4/SHOC2-like"/>
</dbReference>
<feature type="compositionally biased region" description="Acidic residues" evidence="2">
    <location>
        <begin position="563"/>
        <end position="595"/>
    </location>
</feature>
<keyword evidence="1" id="KW-0677">Repeat</keyword>
<evidence type="ECO:0000256" key="1">
    <source>
        <dbReference type="ARBA" id="ARBA00022737"/>
    </source>
</evidence>
<evidence type="ECO:0000256" key="2">
    <source>
        <dbReference type="SAM" id="MobiDB-lite"/>
    </source>
</evidence>
<protein>
    <recommendedName>
        <fullName evidence="7">NB-ARC domain-containing protein</fullName>
    </recommendedName>
</protein>
<dbReference type="InterPro" id="IPR032675">
    <property type="entry name" value="LRR_dom_sf"/>
</dbReference>
<dbReference type="EMBL" id="QEFC01003723">
    <property type="protein sequence ID" value="KAE9446830.1"/>
    <property type="molecule type" value="Genomic_DNA"/>
</dbReference>
<comment type="caution">
    <text evidence="5">The sequence shown here is derived from an EMBL/GenBank/DDBJ whole genome shotgun (WGS) entry which is preliminary data.</text>
</comment>
<accession>A0A6A4KMG4</accession>
<feature type="non-terminal residue" evidence="5">
    <location>
        <position position="1"/>
    </location>
</feature>
<dbReference type="Pfam" id="PF23598">
    <property type="entry name" value="LRR_14"/>
    <property type="match status" value="1"/>
</dbReference>
<keyword evidence="6" id="KW-1185">Reference proteome</keyword>
<dbReference type="PANTHER" id="PTHR47186">
    <property type="entry name" value="LEUCINE-RICH REPEAT-CONTAINING PROTEIN 57"/>
    <property type="match status" value="1"/>
</dbReference>
<dbReference type="Pfam" id="PF23247">
    <property type="entry name" value="LRR_RPS2"/>
    <property type="match status" value="1"/>
</dbReference>
<evidence type="ECO:0000313" key="6">
    <source>
        <dbReference type="Proteomes" id="UP000428333"/>
    </source>
</evidence>
<dbReference type="SUPFAM" id="SSF52047">
    <property type="entry name" value="RNI-like"/>
    <property type="match status" value="1"/>
</dbReference>
<feature type="domain" description="Disease resistance protein At4g27190-like leucine-rich repeats" evidence="3">
    <location>
        <begin position="374"/>
        <end position="498"/>
    </location>
</feature>
<dbReference type="Gene3D" id="3.80.10.10">
    <property type="entry name" value="Ribonuclease Inhibitor"/>
    <property type="match status" value="2"/>
</dbReference>
<dbReference type="OrthoDB" id="1938824at2759"/>
<organism evidence="5 6">
    <name type="scientific">Rhododendron williamsianum</name>
    <dbReference type="NCBI Taxonomy" id="262921"/>
    <lineage>
        <taxon>Eukaryota</taxon>
        <taxon>Viridiplantae</taxon>
        <taxon>Streptophyta</taxon>
        <taxon>Embryophyta</taxon>
        <taxon>Tracheophyta</taxon>
        <taxon>Spermatophyta</taxon>
        <taxon>Magnoliopsida</taxon>
        <taxon>eudicotyledons</taxon>
        <taxon>Gunneridae</taxon>
        <taxon>Pentapetalae</taxon>
        <taxon>asterids</taxon>
        <taxon>Ericales</taxon>
        <taxon>Ericaceae</taxon>
        <taxon>Ericoideae</taxon>
        <taxon>Rhodoreae</taxon>
        <taxon>Rhododendron</taxon>
    </lineage>
</organism>
<dbReference type="AlphaFoldDB" id="A0A6A4KMG4"/>
<dbReference type="InterPro" id="IPR057135">
    <property type="entry name" value="At4g27190-like_LRR"/>
</dbReference>
<proteinExistence type="predicted"/>
<evidence type="ECO:0000259" key="3">
    <source>
        <dbReference type="Pfam" id="PF23247"/>
    </source>
</evidence>
<feature type="region of interest" description="Disordered" evidence="2">
    <location>
        <begin position="552"/>
        <end position="595"/>
    </location>
</feature>
<gene>
    <name evidence="5" type="ORF">C3L33_21282</name>
</gene>
<dbReference type="Proteomes" id="UP000428333">
    <property type="component" value="Linkage Group LG13"/>
</dbReference>
<evidence type="ECO:0000259" key="4">
    <source>
        <dbReference type="Pfam" id="PF23598"/>
    </source>
</evidence>
<feature type="domain" description="Disease resistance R13L4/SHOC-2-like LRR" evidence="4">
    <location>
        <begin position="116"/>
        <end position="303"/>
    </location>
</feature>
<reference evidence="5 6" key="1">
    <citation type="journal article" date="2019" name="Genome Biol. Evol.">
        <title>The Rhododendron genome and chromosomal organization provide insight into shared whole-genome duplications across the heath family (Ericaceae).</title>
        <authorList>
            <person name="Soza V.L."/>
            <person name="Lindsley D."/>
            <person name="Waalkes A."/>
            <person name="Ramage E."/>
            <person name="Patwardhan R.P."/>
            <person name="Burton J.N."/>
            <person name="Adey A."/>
            <person name="Kumar A."/>
            <person name="Qiu R."/>
            <person name="Shendure J."/>
            <person name="Hall B."/>
        </authorList>
    </citation>
    <scope>NUCLEOTIDE SEQUENCE [LARGE SCALE GENOMIC DNA]</scope>
    <source>
        <strain evidence="5">RSF 1966-606</strain>
    </source>
</reference>
<sequence>MEEGSSQVMKRVLGVVWDQKDLKTKYCIQHCTKAEGKGIFEDLISSFLLENDDRGVFMRTETKVVLDEYFTSSLPSIYIRQGGLGLIKTPTVGEYTKEIELHDNKLSELPENPKSLALRKLRLQNNCDLMDIPQLFFEDMPLLVYLDLSHTSIKYLPRSISRLVSLQTFYLRGCKLLKKLPHHIGALQKLEDFDLEGTEVIYLPREIGKLISLRRFKVSLCGHANYCGETKQTDSAIPKEVLSIFCQLEELSIDVSPDGEWWDDDVNPASHWWDADVKAILNALSSSNKLRILELYLPSVELLQQVRFESENLEFPYFRLIVGRHQQRIICRLPNGVEKRFKTWVKKYRNAFIGGDYECPSGGDRKPILPLLCHLSIHHMKNLESIWQGSIPNESLFNLRSLTLHTCPSLTTIFTPDMLVNLRCLEELIVEDCPKIRSIVTQEHAHVESDRFLEHLRKIALLDLPQLVTISGPLCLGKKVDILFIYNCPMLESLCNTKISPNYYKIVGEKEWWESLKWHNSKWRRMTQPAYEELRTVEDVMDHLAKDIYSDQPCATKRYPDSESSDEDSVDELADEDSGDELADEDFGDELAEDL</sequence>
<name>A0A6A4KMG4_9ERIC</name>
<dbReference type="PANTHER" id="PTHR47186:SF3">
    <property type="entry name" value="OS09G0267800 PROTEIN"/>
    <property type="match status" value="1"/>
</dbReference>